<dbReference type="EMBL" id="JANBPK010000823">
    <property type="protein sequence ID" value="KAJ2930721.1"/>
    <property type="molecule type" value="Genomic_DNA"/>
</dbReference>
<comment type="caution">
    <text evidence="2">The sequence shown here is derived from an EMBL/GenBank/DDBJ whole genome shotgun (WGS) entry which is preliminary data.</text>
</comment>
<evidence type="ECO:0000313" key="3">
    <source>
        <dbReference type="Proteomes" id="UP001140091"/>
    </source>
</evidence>
<feature type="compositionally biased region" description="Polar residues" evidence="1">
    <location>
        <begin position="168"/>
        <end position="183"/>
    </location>
</feature>
<dbReference type="OrthoDB" id="10574119at2759"/>
<feature type="region of interest" description="Disordered" evidence="1">
    <location>
        <begin position="168"/>
        <end position="188"/>
    </location>
</feature>
<evidence type="ECO:0000313" key="2">
    <source>
        <dbReference type="EMBL" id="KAJ2930721.1"/>
    </source>
</evidence>
<dbReference type="Proteomes" id="UP001140091">
    <property type="component" value="Unassembled WGS sequence"/>
</dbReference>
<protein>
    <submittedName>
        <fullName evidence="2">Uncharacterized protein</fullName>
    </submittedName>
</protein>
<reference evidence="2" key="1">
    <citation type="submission" date="2022-06" db="EMBL/GenBank/DDBJ databases">
        <title>Genome Sequence of Candolleomyces eurysporus.</title>
        <authorList>
            <person name="Buettner E."/>
        </authorList>
    </citation>
    <scope>NUCLEOTIDE SEQUENCE</scope>
    <source>
        <strain evidence="2">VTCC 930004</strain>
    </source>
</reference>
<feature type="region of interest" description="Disordered" evidence="1">
    <location>
        <begin position="205"/>
        <end position="279"/>
    </location>
</feature>
<gene>
    <name evidence="2" type="ORF">H1R20_g6372</name>
</gene>
<proteinExistence type="predicted"/>
<keyword evidence="3" id="KW-1185">Reference proteome</keyword>
<accession>A0A9W8J988</accession>
<feature type="compositionally biased region" description="Low complexity" evidence="1">
    <location>
        <begin position="224"/>
        <end position="257"/>
    </location>
</feature>
<name>A0A9W8J988_9AGAR</name>
<feature type="non-terminal residue" evidence="2">
    <location>
        <position position="1"/>
    </location>
</feature>
<organism evidence="2 3">
    <name type="scientific">Candolleomyces eurysporus</name>
    <dbReference type="NCBI Taxonomy" id="2828524"/>
    <lineage>
        <taxon>Eukaryota</taxon>
        <taxon>Fungi</taxon>
        <taxon>Dikarya</taxon>
        <taxon>Basidiomycota</taxon>
        <taxon>Agaricomycotina</taxon>
        <taxon>Agaricomycetes</taxon>
        <taxon>Agaricomycetidae</taxon>
        <taxon>Agaricales</taxon>
        <taxon>Agaricineae</taxon>
        <taxon>Psathyrellaceae</taxon>
        <taxon>Candolleomyces</taxon>
    </lineage>
</organism>
<evidence type="ECO:0000256" key="1">
    <source>
        <dbReference type="SAM" id="MobiDB-lite"/>
    </source>
</evidence>
<dbReference type="AlphaFoldDB" id="A0A9W8J988"/>
<sequence length="298" mass="30405">MFAVHSASSSAGPKYGVNGVNAKGYPGASTVPARFSVHVFGGQKPPPPAGYPPAYYPPSGTPNVNVSRPPPGPHPAAYVSAHPHAPPPPRINTATANVAPARPPVGPIPIPAPPPARQRTISTSGLGPGVGVVPAPKPKFTFYPSQNAQDTFIYQGSKSDLMSVTTDGDFESTTASPTESIDSTAPMRGADTPLGMMMGGIDLSSLEPSPVEPPTPISRRTSWNGGPPSSSSVPVPGFNGVPSTPSSSSMGMGPAPGEFRTRSNVPGGQRPIPVSPGGIPLQAFPPHMLAAMHNLDDI</sequence>